<evidence type="ECO:0000256" key="1">
    <source>
        <dbReference type="SAM" id="MobiDB-lite"/>
    </source>
</evidence>
<gene>
    <name evidence="2" type="ORF">ACF05T_20025</name>
</gene>
<evidence type="ECO:0008006" key="4">
    <source>
        <dbReference type="Google" id="ProtNLM"/>
    </source>
</evidence>
<keyword evidence="3" id="KW-1185">Reference proteome</keyword>
<feature type="region of interest" description="Disordered" evidence="1">
    <location>
        <begin position="199"/>
        <end position="252"/>
    </location>
</feature>
<name>A0ABW6YF24_9ACTN</name>
<protein>
    <recommendedName>
        <fullName evidence="4">SH3 domain-containing protein</fullName>
    </recommendedName>
</protein>
<reference evidence="2 3" key="1">
    <citation type="submission" date="2024-10" db="EMBL/GenBank/DDBJ databases">
        <title>The Natural Products Discovery Center: Release of the First 8490 Sequenced Strains for Exploring Actinobacteria Biosynthetic Diversity.</title>
        <authorList>
            <person name="Kalkreuter E."/>
            <person name="Kautsar S.A."/>
            <person name="Yang D."/>
            <person name="Bader C.D."/>
            <person name="Teijaro C.N."/>
            <person name="Fluegel L."/>
            <person name="Davis C.M."/>
            <person name="Simpson J.R."/>
            <person name="Lauterbach L."/>
            <person name="Steele A.D."/>
            <person name="Gui C."/>
            <person name="Meng S."/>
            <person name="Li G."/>
            <person name="Viehrig K."/>
            <person name="Ye F."/>
            <person name="Su P."/>
            <person name="Kiefer A.F."/>
            <person name="Nichols A."/>
            <person name="Cepeda A.J."/>
            <person name="Yan W."/>
            <person name="Fan B."/>
            <person name="Jiang Y."/>
            <person name="Adhikari A."/>
            <person name="Zheng C.-J."/>
            <person name="Schuster L."/>
            <person name="Cowan T.M."/>
            <person name="Smanski M.J."/>
            <person name="Chevrette M.G."/>
            <person name="De Carvalho L.P.S."/>
            <person name="Shen B."/>
        </authorList>
    </citation>
    <scope>NUCLEOTIDE SEQUENCE [LARGE SCALE GENOMIC DNA]</scope>
    <source>
        <strain evidence="2 3">NPDC015755</strain>
    </source>
</reference>
<accession>A0ABW6YF24</accession>
<evidence type="ECO:0000313" key="3">
    <source>
        <dbReference type="Proteomes" id="UP001603013"/>
    </source>
</evidence>
<dbReference type="Proteomes" id="UP001603013">
    <property type="component" value="Unassembled WGS sequence"/>
</dbReference>
<evidence type="ECO:0000313" key="2">
    <source>
        <dbReference type="EMBL" id="MFF8278368.1"/>
    </source>
</evidence>
<organism evidence="2 3">
    <name type="scientific">Streptomyces lateritius</name>
    <dbReference type="NCBI Taxonomy" id="67313"/>
    <lineage>
        <taxon>Bacteria</taxon>
        <taxon>Bacillati</taxon>
        <taxon>Actinomycetota</taxon>
        <taxon>Actinomycetes</taxon>
        <taxon>Kitasatosporales</taxon>
        <taxon>Streptomycetaceae</taxon>
        <taxon>Streptomyces</taxon>
    </lineage>
</organism>
<dbReference type="RefSeq" id="WP_391935515.1">
    <property type="nucleotide sequence ID" value="NZ_JBIBSM010000010.1"/>
</dbReference>
<dbReference type="EMBL" id="JBIBSM010000010">
    <property type="protein sequence ID" value="MFF8278368.1"/>
    <property type="molecule type" value="Genomic_DNA"/>
</dbReference>
<proteinExistence type="predicted"/>
<feature type="compositionally biased region" description="Pro residues" evidence="1">
    <location>
        <begin position="217"/>
        <end position="240"/>
    </location>
</feature>
<comment type="caution">
    <text evidence="2">The sequence shown here is derived from an EMBL/GenBank/DDBJ whole genome shotgun (WGS) entry which is preliminary data.</text>
</comment>
<sequence>MGIPVTPSVPPYVPDFRPTHVVPRDGLPAWEAPDPGLPTVPLDAFLPVQLVERVGDWGQIVCSNGWSAWVDARLLVSVPVDPPDARQPLARTADPRPLLARVEESLGRYRRAAEELAAGRTDGDTFRRRTRGLRVGMVVDGESLWLYDAEHERWVYCDGIGLSTYATSAGPSAGAALPVGAVAGHEPTQVVARVEGRIEGPGAAGEGRAEAEGEEPAGPPPTQVVDGPPPTQVVDGPPPTQVVDRAQLPGED</sequence>